<protein>
    <submittedName>
        <fullName evidence="1">Uncharacterized protein</fullName>
    </submittedName>
</protein>
<feature type="non-terminal residue" evidence="1">
    <location>
        <position position="59"/>
    </location>
</feature>
<sequence length="59" mass="6290">MSGYAVLDSGNYDLQIATGFLVDAFTLDDPVRGVLDDPDYVLDGTTEFASVLESTTNIA</sequence>
<accession>A0A6J5Q7Q1</accession>
<proteinExistence type="predicted"/>
<organism evidence="1">
    <name type="scientific">uncultured Caudovirales phage</name>
    <dbReference type="NCBI Taxonomy" id="2100421"/>
    <lineage>
        <taxon>Viruses</taxon>
        <taxon>Duplodnaviria</taxon>
        <taxon>Heunggongvirae</taxon>
        <taxon>Uroviricota</taxon>
        <taxon>Caudoviricetes</taxon>
        <taxon>Peduoviridae</taxon>
        <taxon>Maltschvirus</taxon>
        <taxon>Maltschvirus maltsch</taxon>
    </lineage>
</organism>
<gene>
    <name evidence="1" type="ORF">UFOVP1047_22</name>
</gene>
<dbReference type="EMBL" id="LR796995">
    <property type="protein sequence ID" value="CAB4180339.1"/>
    <property type="molecule type" value="Genomic_DNA"/>
</dbReference>
<reference evidence="1" key="1">
    <citation type="submission" date="2020-05" db="EMBL/GenBank/DDBJ databases">
        <authorList>
            <person name="Chiriac C."/>
            <person name="Salcher M."/>
            <person name="Ghai R."/>
            <person name="Kavagutti S V."/>
        </authorList>
    </citation>
    <scope>NUCLEOTIDE SEQUENCE</scope>
</reference>
<evidence type="ECO:0000313" key="1">
    <source>
        <dbReference type="EMBL" id="CAB4180339.1"/>
    </source>
</evidence>
<name>A0A6J5Q7Q1_9CAUD</name>